<accession>A0AA44RGI3</accession>
<evidence type="ECO:0000313" key="2">
    <source>
        <dbReference type="EMBL" id="BDN96751.1"/>
    </source>
</evidence>
<evidence type="ECO:0000259" key="1">
    <source>
        <dbReference type="Pfam" id="PF13438"/>
    </source>
</evidence>
<dbReference type="EMBL" id="MTCP01000007">
    <property type="protein sequence ID" value="OLY68426.1"/>
    <property type="molecule type" value="Genomic_DNA"/>
</dbReference>
<organism evidence="3 4">
    <name type="scientific">Citrobacter braakii</name>
    <dbReference type="NCBI Taxonomy" id="57706"/>
    <lineage>
        <taxon>Bacteria</taxon>
        <taxon>Pseudomonadati</taxon>
        <taxon>Pseudomonadota</taxon>
        <taxon>Gammaproteobacteria</taxon>
        <taxon>Enterobacterales</taxon>
        <taxon>Enterobacteriaceae</taxon>
        <taxon>Citrobacter</taxon>
        <taxon>Citrobacter freundii complex</taxon>
    </lineage>
</organism>
<dbReference type="AlphaFoldDB" id="A0AA44RGI3"/>
<dbReference type="Proteomes" id="UP001058317">
    <property type="component" value="Chromosome"/>
</dbReference>
<reference evidence="3 4" key="1">
    <citation type="submission" date="2017-01" db="EMBL/GenBank/DDBJ databases">
        <title>First report of the plasmid-mediated mcr-1 gene in Citrobacter freudii.</title>
        <authorList>
            <person name="Liu J."/>
            <person name="Yang Y."/>
            <person name="Li Y."/>
            <person name="Liu D."/>
            <person name="Tuo H."/>
            <person name="Davis M."/>
            <person name="Zhang A."/>
        </authorList>
    </citation>
    <scope>NUCLEOTIDE SEQUENCE [LARGE SCALE GENOMIC DNA]</scope>
    <source>
        <strain evidence="3 4">SCC4</strain>
    </source>
</reference>
<dbReference type="InterPro" id="IPR025188">
    <property type="entry name" value="DUF4113"/>
</dbReference>
<dbReference type="Proteomes" id="UP000185597">
    <property type="component" value="Unassembled WGS sequence"/>
</dbReference>
<evidence type="ECO:0000313" key="3">
    <source>
        <dbReference type="EMBL" id="OLY68426.1"/>
    </source>
</evidence>
<gene>
    <name evidence="3" type="ORF">BWD41_16170</name>
    <name evidence="2" type="ORF">KAM621c_18560</name>
</gene>
<protein>
    <submittedName>
        <fullName evidence="3">Protein umuC</fullName>
    </submittedName>
</protein>
<dbReference type="EMBL" id="AP026382">
    <property type="protein sequence ID" value="BDN96751.1"/>
    <property type="molecule type" value="Genomic_DNA"/>
</dbReference>
<proteinExistence type="predicted"/>
<sequence length="57" mass="6700">MSRGSEKLMEILDHMNAKEVRGALYFAGQGTQQQWAIKREMQSPRYTTRDEDLLRVK</sequence>
<feature type="domain" description="DUF4113" evidence="1">
    <location>
        <begin position="6"/>
        <end position="56"/>
    </location>
</feature>
<name>A0AA44RGI3_CITBR</name>
<evidence type="ECO:0000313" key="4">
    <source>
        <dbReference type="Proteomes" id="UP000185597"/>
    </source>
</evidence>
<dbReference type="Pfam" id="PF13438">
    <property type="entry name" value="DUF4113"/>
    <property type="match status" value="1"/>
</dbReference>
<reference evidence="2" key="2">
    <citation type="submission" date="2022-07" db="EMBL/GenBank/DDBJ databases">
        <title>Complete genome sequence of carbapenem-resistant Citrobacter spp. in Japan.</title>
        <authorList>
            <person name="Maehana S."/>
            <person name="Suzuki M."/>
            <person name="Kitasato H."/>
        </authorList>
    </citation>
    <scope>NUCLEOTIDE SEQUENCE</scope>
    <source>
        <strain evidence="2">KAM621</strain>
    </source>
</reference>